<keyword evidence="7" id="KW-0479">Metal-binding</keyword>
<keyword evidence="11 12" id="KW-0012">Acyltransferase</keyword>
<dbReference type="GO" id="GO:0003985">
    <property type="term" value="F:acetyl-CoA C-acetyltransferase activity"/>
    <property type="evidence" value="ECO:0007669"/>
    <property type="project" value="UniProtKB-EC"/>
</dbReference>
<evidence type="ECO:0000256" key="1">
    <source>
        <dbReference type="ARBA" id="ARBA00004173"/>
    </source>
</evidence>
<keyword evidence="9" id="KW-0630">Potassium</keyword>
<dbReference type="NCBIfam" id="TIGR01930">
    <property type="entry name" value="AcCoA-C-Actrans"/>
    <property type="match status" value="1"/>
</dbReference>
<comment type="caution">
    <text evidence="15">The sequence shown here is derived from an EMBL/GenBank/DDBJ whole genome shotgun (WGS) entry which is preliminary data.</text>
</comment>
<keyword evidence="10" id="KW-0496">Mitochondrion</keyword>
<reference evidence="15" key="1">
    <citation type="submission" date="2023-03" db="EMBL/GenBank/DDBJ databases">
        <authorList>
            <person name="Steffen K."/>
            <person name="Cardenas P."/>
        </authorList>
    </citation>
    <scope>NUCLEOTIDE SEQUENCE</scope>
</reference>
<evidence type="ECO:0000259" key="13">
    <source>
        <dbReference type="Pfam" id="PF00108"/>
    </source>
</evidence>
<comment type="similarity">
    <text evidence="3 12">Belongs to the thiolase-like superfamily. Thiolase family.</text>
</comment>
<proteinExistence type="inferred from homology"/>
<sequence>MVAGGMESMSNVPYYLARARAGFGYGHQSVEDGIIKDGLWDVYNQFHMGMCGEDTAEKYSISREEQDDYARRSYENSKRATEDGTLSREIVAVSVPQKRGKPDIVVTQDEEFSRADFTKFPGLKPAFKSEAEGGTVTAANASTLNDGAAALVLMTAAAAKKHRVEPLARIVGFADAALAPIEFPTAPVVAMSKVLAACDLTKEDIAMFEINEAFSVVALANIKIMELNPDRVNINGGAVSLGHPIGMSGARITGHLVHGLEPGQKGLAGICNGGGGASAIVIEKL</sequence>
<evidence type="ECO:0000313" key="16">
    <source>
        <dbReference type="Proteomes" id="UP001174909"/>
    </source>
</evidence>
<feature type="domain" description="Thiolase N-terminal" evidence="13">
    <location>
        <begin position="1"/>
        <end position="156"/>
    </location>
</feature>
<organism evidence="15 16">
    <name type="scientific">Geodia barretti</name>
    <name type="common">Barrett's horny sponge</name>
    <dbReference type="NCBI Taxonomy" id="519541"/>
    <lineage>
        <taxon>Eukaryota</taxon>
        <taxon>Metazoa</taxon>
        <taxon>Porifera</taxon>
        <taxon>Demospongiae</taxon>
        <taxon>Heteroscleromorpha</taxon>
        <taxon>Tetractinellida</taxon>
        <taxon>Astrophorina</taxon>
        <taxon>Geodiidae</taxon>
        <taxon>Geodia</taxon>
    </lineage>
</organism>
<gene>
    <name evidence="15" type="ORF">GBAR_LOCUS3021</name>
</gene>
<dbReference type="Proteomes" id="UP001174909">
    <property type="component" value="Unassembled WGS sequence"/>
</dbReference>
<feature type="domain" description="Thiolase C-terminal" evidence="14">
    <location>
        <begin position="165"/>
        <end position="284"/>
    </location>
</feature>
<evidence type="ECO:0000256" key="3">
    <source>
        <dbReference type="ARBA" id="ARBA00010982"/>
    </source>
</evidence>
<keyword evidence="8" id="KW-0809">Transit peptide</keyword>
<dbReference type="PANTHER" id="PTHR18919:SF156">
    <property type="entry name" value="ACETYL-COA ACETYLTRANSFERASE, MITOCHONDRIAL"/>
    <property type="match status" value="1"/>
</dbReference>
<evidence type="ECO:0000256" key="2">
    <source>
        <dbReference type="ARBA" id="ARBA00005189"/>
    </source>
</evidence>
<dbReference type="InterPro" id="IPR016039">
    <property type="entry name" value="Thiolase-like"/>
</dbReference>
<name>A0AA35R1P2_GEOBA</name>
<evidence type="ECO:0000256" key="11">
    <source>
        <dbReference type="ARBA" id="ARBA00023315"/>
    </source>
</evidence>
<dbReference type="InterPro" id="IPR020617">
    <property type="entry name" value="Thiolase_C"/>
</dbReference>
<evidence type="ECO:0000259" key="14">
    <source>
        <dbReference type="Pfam" id="PF02803"/>
    </source>
</evidence>
<comment type="pathway">
    <text evidence="2">Lipid metabolism.</text>
</comment>
<comment type="subunit">
    <text evidence="4">Homotetramer.</text>
</comment>
<evidence type="ECO:0000256" key="10">
    <source>
        <dbReference type="ARBA" id="ARBA00023128"/>
    </source>
</evidence>
<keyword evidence="6 12" id="KW-0808">Transferase</keyword>
<dbReference type="AlphaFoldDB" id="A0AA35R1P2"/>
<dbReference type="EC" id="2.3.1.9" evidence="5"/>
<dbReference type="EMBL" id="CASHTH010000417">
    <property type="protein sequence ID" value="CAI8000768.1"/>
    <property type="molecule type" value="Genomic_DNA"/>
</dbReference>
<dbReference type="GO" id="GO:0005739">
    <property type="term" value="C:mitochondrion"/>
    <property type="evidence" value="ECO:0007669"/>
    <property type="project" value="UniProtKB-SubCell"/>
</dbReference>
<evidence type="ECO:0000256" key="9">
    <source>
        <dbReference type="ARBA" id="ARBA00022958"/>
    </source>
</evidence>
<accession>A0AA35R1P2</accession>
<evidence type="ECO:0000256" key="6">
    <source>
        <dbReference type="ARBA" id="ARBA00022679"/>
    </source>
</evidence>
<dbReference type="GO" id="GO:0046872">
    <property type="term" value="F:metal ion binding"/>
    <property type="evidence" value="ECO:0007669"/>
    <property type="project" value="UniProtKB-KW"/>
</dbReference>
<dbReference type="CDD" id="cd00751">
    <property type="entry name" value="thiolase"/>
    <property type="match status" value="1"/>
</dbReference>
<dbReference type="InterPro" id="IPR002155">
    <property type="entry name" value="Thiolase"/>
</dbReference>
<evidence type="ECO:0000256" key="4">
    <source>
        <dbReference type="ARBA" id="ARBA00011881"/>
    </source>
</evidence>
<protein>
    <recommendedName>
        <fullName evidence="5">acetyl-CoA C-acetyltransferase</fullName>
        <ecNumber evidence="5">2.3.1.9</ecNumber>
    </recommendedName>
</protein>
<comment type="subcellular location">
    <subcellularLocation>
        <location evidence="1">Mitochondrion</location>
    </subcellularLocation>
</comment>
<dbReference type="Pfam" id="PF02803">
    <property type="entry name" value="Thiolase_C"/>
    <property type="match status" value="1"/>
</dbReference>
<dbReference type="PROSITE" id="PS00737">
    <property type="entry name" value="THIOLASE_2"/>
    <property type="match status" value="1"/>
</dbReference>
<dbReference type="InterPro" id="IPR020610">
    <property type="entry name" value="Thiolase_AS"/>
</dbReference>
<dbReference type="InterPro" id="IPR020616">
    <property type="entry name" value="Thiolase_N"/>
</dbReference>
<dbReference type="PROSITE" id="PS00099">
    <property type="entry name" value="THIOLASE_3"/>
    <property type="match status" value="1"/>
</dbReference>
<evidence type="ECO:0000313" key="15">
    <source>
        <dbReference type="EMBL" id="CAI8000768.1"/>
    </source>
</evidence>
<dbReference type="InterPro" id="IPR020613">
    <property type="entry name" value="Thiolase_CS"/>
</dbReference>
<evidence type="ECO:0000256" key="12">
    <source>
        <dbReference type="RuleBase" id="RU003557"/>
    </source>
</evidence>
<keyword evidence="16" id="KW-1185">Reference proteome</keyword>
<evidence type="ECO:0000256" key="5">
    <source>
        <dbReference type="ARBA" id="ARBA00012705"/>
    </source>
</evidence>
<dbReference type="Pfam" id="PF00108">
    <property type="entry name" value="Thiolase_N"/>
    <property type="match status" value="1"/>
</dbReference>
<dbReference type="GO" id="GO:0006635">
    <property type="term" value="P:fatty acid beta-oxidation"/>
    <property type="evidence" value="ECO:0007669"/>
    <property type="project" value="TreeGrafter"/>
</dbReference>
<dbReference type="PANTHER" id="PTHR18919">
    <property type="entry name" value="ACETYL-COA C-ACYLTRANSFERASE"/>
    <property type="match status" value="1"/>
</dbReference>
<dbReference type="SUPFAM" id="SSF53901">
    <property type="entry name" value="Thiolase-like"/>
    <property type="match status" value="2"/>
</dbReference>
<dbReference type="Gene3D" id="3.40.47.10">
    <property type="match status" value="1"/>
</dbReference>
<evidence type="ECO:0000256" key="8">
    <source>
        <dbReference type="ARBA" id="ARBA00022946"/>
    </source>
</evidence>
<evidence type="ECO:0000256" key="7">
    <source>
        <dbReference type="ARBA" id="ARBA00022723"/>
    </source>
</evidence>